<reference evidence="4 5" key="1">
    <citation type="submission" date="2016-10" db="EMBL/GenBank/DDBJ databases">
        <authorList>
            <person name="Varghese N."/>
            <person name="Submissions S."/>
        </authorList>
    </citation>
    <scope>NUCLEOTIDE SEQUENCE [LARGE SCALE GENOMIC DNA]</scope>
    <source>
        <strain evidence="4 5">Nl1</strain>
    </source>
</reference>
<keyword evidence="2" id="KW-0227">DNA damage</keyword>
<keyword evidence="5" id="KW-1185">Reference proteome</keyword>
<dbReference type="CDD" id="cd03468">
    <property type="entry name" value="PolY_like"/>
    <property type="match status" value="1"/>
</dbReference>
<accession>A0ABY0T9I2</accession>
<evidence type="ECO:0000256" key="1">
    <source>
        <dbReference type="ARBA" id="ARBA00010945"/>
    </source>
</evidence>
<dbReference type="InterPro" id="IPR001126">
    <property type="entry name" value="UmuC"/>
</dbReference>
<proteinExistence type="inferred from homology"/>
<dbReference type="EMBL" id="FNKY01000001">
    <property type="protein sequence ID" value="SDQ40202.1"/>
    <property type="molecule type" value="Genomic_DNA"/>
</dbReference>
<evidence type="ECO:0000313" key="5">
    <source>
        <dbReference type="Proteomes" id="UP000183471"/>
    </source>
</evidence>
<sequence length="503" mass="55887">MLWIALHCPTLSLDWIERRFPAALIPAMAATIHKGNQVYIRQANKPAQQWGVAAHQPLATALSLFPGLVVVEHDPHEEMQALREAAYAAFRFTPHIVMQGSGLIAEVSKSLKLFGGLKKLCRLLNQAVAAQGLQLCVGIAPTAKGAWLLAQSAPLKTVINGAGSRFRSLLDSLPIYLLESVQPYLEVIRGIGCKTLADLRQLPRGGLARRFGPDLLTELDRACGDSPDPQQWLEVPEYFQQRMELMAQVESVELIWVPVQRMIGQMCGWLSLRHAAVLEFSFIFHHEYSLRQPHKSTPLHIKLSEQSDDAEHLMLLLRERLERIEIVAPVCGLGLIADQITAGTSPHLELFPTSQSEATSLNRFIEKVSSRLGPQAITGLNPISDHRPEYSQRSRPLEMSKESHASCRKATPSASACPLVRPAWLMAAPLQLKLQRYQPVYGSPLKLIAGPERIEAGWWDDAPIARDYFIAENALGQLLWIYCEHNPATGNNGNGWYLQGLFG</sequence>
<dbReference type="PANTHER" id="PTHR35369">
    <property type="entry name" value="BLR3025 PROTEIN-RELATED"/>
    <property type="match status" value="1"/>
</dbReference>
<gene>
    <name evidence="4" type="ORF">SAMN05216402_0711</name>
</gene>
<dbReference type="PANTHER" id="PTHR35369:SF2">
    <property type="entry name" value="BLR3025 PROTEIN"/>
    <property type="match status" value="1"/>
</dbReference>
<dbReference type="Pfam" id="PF00817">
    <property type="entry name" value="IMS"/>
    <property type="match status" value="1"/>
</dbReference>
<comment type="caution">
    <text evidence="4">The sequence shown here is derived from an EMBL/GenBank/DDBJ whole genome shotgun (WGS) entry which is preliminary data.</text>
</comment>
<feature type="domain" description="UmuC" evidence="3">
    <location>
        <begin position="38"/>
        <end position="149"/>
    </location>
</feature>
<dbReference type="SUPFAM" id="SSF56672">
    <property type="entry name" value="DNA/RNA polymerases"/>
    <property type="match status" value="1"/>
</dbReference>
<dbReference type="InterPro" id="IPR050356">
    <property type="entry name" value="SulA_CellDiv_inhibitor"/>
</dbReference>
<dbReference type="InterPro" id="IPR043502">
    <property type="entry name" value="DNA/RNA_pol_sf"/>
</dbReference>
<dbReference type="Gene3D" id="3.30.70.270">
    <property type="match status" value="1"/>
</dbReference>
<evidence type="ECO:0000256" key="2">
    <source>
        <dbReference type="ARBA" id="ARBA00022763"/>
    </source>
</evidence>
<evidence type="ECO:0000313" key="4">
    <source>
        <dbReference type="EMBL" id="SDQ40202.1"/>
    </source>
</evidence>
<organism evidence="4 5">
    <name type="scientific">Nitrosospira multiformis</name>
    <dbReference type="NCBI Taxonomy" id="1231"/>
    <lineage>
        <taxon>Bacteria</taxon>
        <taxon>Pseudomonadati</taxon>
        <taxon>Pseudomonadota</taxon>
        <taxon>Betaproteobacteria</taxon>
        <taxon>Nitrosomonadales</taxon>
        <taxon>Nitrosomonadaceae</taxon>
        <taxon>Nitrosospira</taxon>
    </lineage>
</organism>
<name>A0ABY0T9I2_9PROT</name>
<evidence type="ECO:0000259" key="3">
    <source>
        <dbReference type="Pfam" id="PF00817"/>
    </source>
</evidence>
<dbReference type="RefSeq" id="WP_074630821.1">
    <property type="nucleotide sequence ID" value="NZ_FNKY01000001.1"/>
</dbReference>
<protein>
    <submittedName>
        <fullName evidence="4">Protein ImuB</fullName>
    </submittedName>
</protein>
<dbReference type="InterPro" id="IPR043128">
    <property type="entry name" value="Rev_trsase/Diguanyl_cyclase"/>
</dbReference>
<comment type="similarity">
    <text evidence="1">Belongs to the DNA polymerase type-Y family.</text>
</comment>
<dbReference type="Gene3D" id="3.40.1170.60">
    <property type="match status" value="1"/>
</dbReference>
<dbReference type="Proteomes" id="UP000183471">
    <property type="component" value="Unassembled WGS sequence"/>
</dbReference>